<dbReference type="STRING" id="1296565.SAMN05660657_04197"/>
<evidence type="ECO:0000313" key="5">
    <source>
        <dbReference type="EMBL" id="SFT95781.1"/>
    </source>
</evidence>
<dbReference type="EMBL" id="FPBA01000019">
    <property type="protein sequence ID" value="SFT95781.1"/>
    <property type="molecule type" value="Genomic_DNA"/>
</dbReference>
<feature type="region of interest" description="Disordered" evidence="3">
    <location>
        <begin position="1"/>
        <end position="25"/>
    </location>
</feature>
<feature type="region of interest" description="Disordered" evidence="3">
    <location>
        <begin position="544"/>
        <end position="593"/>
    </location>
</feature>
<dbReference type="PANTHER" id="PTHR36837:SF5">
    <property type="entry name" value="POLY-3-HYDROXYBUTYRATE SYNTHASE"/>
    <property type="match status" value="1"/>
</dbReference>
<evidence type="ECO:0000256" key="1">
    <source>
        <dbReference type="ARBA" id="ARBA00022679"/>
    </source>
</evidence>
<dbReference type="Pfam" id="PF07167">
    <property type="entry name" value="PhaC_N"/>
    <property type="match status" value="1"/>
</dbReference>
<feature type="compositionally biased region" description="Basic and acidic residues" evidence="3">
    <location>
        <begin position="75"/>
        <end position="89"/>
    </location>
</feature>
<feature type="region of interest" description="Disordered" evidence="3">
    <location>
        <begin position="72"/>
        <end position="92"/>
    </location>
</feature>
<keyword evidence="1" id="KW-0808">Transferase</keyword>
<dbReference type="OrthoDB" id="7208816at2"/>
<dbReference type="PANTHER" id="PTHR36837">
    <property type="entry name" value="POLY(3-HYDROXYALKANOATE) POLYMERASE SUBUNIT PHAC"/>
    <property type="match status" value="1"/>
</dbReference>
<dbReference type="InterPro" id="IPR010941">
    <property type="entry name" value="PhaC_N"/>
</dbReference>
<organism evidence="5 6">
    <name type="scientific">Geodermatophilus amargosae</name>
    <dbReference type="NCBI Taxonomy" id="1296565"/>
    <lineage>
        <taxon>Bacteria</taxon>
        <taxon>Bacillati</taxon>
        <taxon>Actinomycetota</taxon>
        <taxon>Actinomycetes</taxon>
        <taxon>Geodermatophilales</taxon>
        <taxon>Geodermatophilaceae</taxon>
        <taxon>Geodermatophilus</taxon>
    </lineage>
</organism>
<evidence type="ECO:0000313" key="6">
    <source>
        <dbReference type="Proteomes" id="UP000199546"/>
    </source>
</evidence>
<protein>
    <submittedName>
        <fullName evidence="5">Polyhydroxyalkanoate synthase</fullName>
    </submittedName>
</protein>
<keyword evidence="2" id="KW-0012">Acyltransferase</keyword>
<evidence type="ECO:0000256" key="2">
    <source>
        <dbReference type="ARBA" id="ARBA00023315"/>
    </source>
</evidence>
<dbReference type="GO" id="GO:0042619">
    <property type="term" value="P:poly-hydroxybutyrate biosynthetic process"/>
    <property type="evidence" value="ECO:0007669"/>
    <property type="project" value="InterPro"/>
</dbReference>
<accession>A0A1I7C8L8</accession>
<dbReference type="InterPro" id="IPR029058">
    <property type="entry name" value="AB_hydrolase_fold"/>
</dbReference>
<name>A0A1I7C8L8_9ACTN</name>
<evidence type="ECO:0000256" key="3">
    <source>
        <dbReference type="SAM" id="MobiDB-lite"/>
    </source>
</evidence>
<feature type="domain" description="Poly-beta-hydroxybutyrate polymerase N-terminal" evidence="4">
    <location>
        <begin position="84"/>
        <end position="256"/>
    </location>
</feature>
<feature type="compositionally biased region" description="Basic and acidic residues" evidence="3">
    <location>
        <begin position="7"/>
        <end position="24"/>
    </location>
</feature>
<reference evidence="6" key="1">
    <citation type="submission" date="2016-10" db="EMBL/GenBank/DDBJ databases">
        <authorList>
            <person name="Varghese N."/>
            <person name="Submissions S."/>
        </authorList>
    </citation>
    <scope>NUCLEOTIDE SEQUENCE [LARGE SCALE GENOMIC DNA]</scope>
    <source>
        <strain evidence="6">DSM 46136</strain>
    </source>
</reference>
<gene>
    <name evidence="5" type="ORF">SAMN05660657_04197</name>
</gene>
<dbReference type="GO" id="GO:0016746">
    <property type="term" value="F:acyltransferase activity"/>
    <property type="evidence" value="ECO:0007669"/>
    <property type="project" value="UniProtKB-KW"/>
</dbReference>
<proteinExistence type="predicted"/>
<evidence type="ECO:0000259" key="4">
    <source>
        <dbReference type="Pfam" id="PF07167"/>
    </source>
</evidence>
<dbReference type="InterPro" id="IPR051321">
    <property type="entry name" value="PHA/PHB_synthase"/>
</dbReference>
<dbReference type="Gene3D" id="3.40.50.1820">
    <property type="entry name" value="alpha/beta hydrolase"/>
    <property type="match status" value="1"/>
</dbReference>
<dbReference type="SUPFAM" id="SSF53474">
    <property type="entry name" value="alpha/beta-Hydrolases"/>
    <property type="match status" value="1"/>
</dbReference>
<dbReference type="Proteomes" id="UP000199546">
    <property type="component" value="Unassembled WGS sequence"/>
</dbReference>
<keyword evidence="6" id="KW-1185">Reference proteome</keyword>
<sequence length="593" mass="63815">MTADVGRASDGRDDSRGDVPHDETDAVEAVENGEAVAIPSVGGFLRGLGLALAQAGPVSREATRLARESVQIARGTDEHLPSPKDKRFSDPAWSKNPVYRRVGQLYLAAGGAASRLVDDLEAQQIDWHDVERARFAVNALTSALAPTNTTLGNPAALKHAFDTAGASVLRGLKNLAHDVRHNGGMPSQTDRTAFTVGQDLALTPGAVVHRTEVAELIQYAPSTPTVRRRPVLVIPPPIGRYYFLDLRPGRSFVEYAVSQGLQVFMLSWRNPQPEQADWGMDDYGRGIVAALDTVREITGSDDVNTIGFCAGGILMSTVLSHLAQTDAPVVHSASYGVTLLDFDSEAPIGAFSAPRLLELAQRDSRRKGIISARSMGTVFAWMRPDDLVFNYVINQWLMGEDPPVFDILAWNADGTNLPARLHEQFLGIFRDNTLIRRGGVSVLGTPVDLSRIEVPTFVTGAVNDHLTPWKGCYRTTQLLSGPSTFVLSNAGHVASLVNPPGNPKATYWAGGRAAGTDSETWQASAEKHTGSWWEAWAEWVLERSGEERPAPADLGSDGHPPLEPAPGSYVLDRVPAPAARERPGRSAAGGVGR</sequence>
<dbReference type="AlphaFoldDB" id="A0A1I7C8L8"/>